<comment type="caution">
    <text evidence="15">The sequence shown here is derived from an EMBL/GenBank/DDBJ whole genome shotgun (WGS) entry which is preliminary data.</text>
</comment>
<dbReference type="InterPro" id="IPR030389">
    <property type="entry name" value="G_FEOB_dom"/>
</dbReference>
<dbReference type="InterPro" id="IPR050860">
    <property type="entry name" value="FeoB_GTPase"/>
</dbReference>
<evidence type="ECO:0000256" key="10">
    <source>
        <dbReference type="ARBA" id="ARBA00023134"/>
    </source>
</evidence>
<keyword evidence="7 13" id="KW-1133">Transmembrane helix</keyword>
<sequence length="663" mass="73188">MSFFGKKGSCHETPTVSSTGAKKVALVGNPNVGKSVLFNALTGAYVTVSNYPGTSVEVSRGNTAINGEEFEIIDTPGMYSILPITEEERVAREILLTERPHLVLHVLDARNLERMLPMTLQLIEAELPVILVVNIMDEAARMGLEIDIPLLSQRLGIPVIGAATAKKVGLPEIRAAIAGSSAGATPPFAFSRLMEGDIAEISGCLKGEYILSKKSLALLLLQGDDEVAQLVCETEGAHFEKVETAVREKRFERRESFHLDLSMERKTIVKKVLDGAFRTPKKRVVTLAERISRLTVRPTTGIPLLLIVLYFGLYQFVGVFGAGTLVDLLEGKVFEEHFNPWVTEVIKGSIPWPIIQELFVGEYGVITLGFRYAVGIILPIVATFFLFFSVLEDSGYFPRLALLVDRVFKTMGLTGRAVIPMVLGFGCDTMATMVTRTLETVRERVIATVLLALAIPCSAQLGVIMSLLSKTPKALLVWSLCLFGIFLLVGLLAAKVLPGETPMFYMEIPPMRLPQFSNVLTKTYTRMQWYFMEILPLFILASVLLWLGKVTHFFEKMIEAMTPMMASLGLPKESAVAFIFGFFRRDYGAAGLYDLQTKGLMDARQLTVAAVTLTLFIPCVAQFLIMKKERGWKVAIGIGLFVSTFAFGTGWILNRFLLLTNLL</sequence>
<keyword evidence="4 13" id="KW-0410">Iron transport</keyword>
<feature type="transmembrane region" description="Helical" evidence="13">
    <location>
        <begin position="632"/>
        <end position="653"/>
    </location>
</feature>
<dbReference type="RefSeq" id="WP_199396396.1">
    <property type="nucleotide sequence ID" value="NZ_JAEMHK010000014.1"/>
</dbReference>
<feature type="transmembrane region" description="Helical" evidence="13">
    <location>
        <begin position="445"/>
        <end position="468"/>
    </location>
</feature>
<dbReference type="CDD" id="cd01879">
    <property type="entry name" value="FeoB"/>
    <property type="match status" value="1"/>
</dbReference>
<feature type="transmembrane region" description="Helical" evidence="13">
    <location>
        <begin position="475"/>
        <end position="497"/>
    </location>
</feature>
<feature type="transmembrane region" description="Helical" evidence="13">
    <location>
        <begin position="603"/>
        <end position="625"/>
    </location>
</feature>
<keyword evidence="6" id="KW-0547">Nucleotide-binding</keyword>
<feature type="transmembrane region" description="Helical" evidence="13">
    <location>
        <begin position="413"/>
        <end position="433"/>
    </location>
</feature>
<evidence type="ECO:0000256" key="11">
    <source>
        <dbReference type="ARBA" id="ARBA00023136"/>
    </source>
</evidence>
<evidence type="ECO:0000256" key="8">
    <source>
        <dbReference type="ARBA" id="ARBA00023004"/>
    </source>
</evidence>
<comment type="similarity">
    <text evidence="13">Belongs to the TRAFAC class TrmE-Era-EngA-EngB-Septin-like GTPase superfamily. FeoB GTPase (TC 9.A.8) family.</text>
</comment>
<dbReference type="InterPro" id="IPR006073">
    <property type="entry name" value="GTP-bd"/>
</dbReference>
<dbReference type="NCBIfam" id="TIGR00437">
    <property type="entry name" value="feoB"/>
    <property type="match status" value="1"/>
</dbReference>
<keyword evidence="9" id="KW-0406">Ion transport</keyword>
<evidence type="ECO:0000256" key="2">
    <source>
        <dbReference type="ARBA" id="ARBA00022448"/>
    </source>
</evidence>
<dbReference type="SUPFAM" id="SSF52540">
    <property type="entry name" value="P-loop containing nucleoside triphosphate hydrolases"/>
    <property type="match status" value="1"/>
</dbReference>
<proteinExistence type="inferred from homology"/>
<comment type="function">
    <text evidence="13">Probable transporter of a GTP-driven Fe(2+) uptake system.</text>
</comment>
<dbReference type="NCBIfam" id="TIGR00231">
    <property type="entry name" value="small_GTP"/>
    <property type="match status" value="1"/>
</dbReference>
<keyword evidence="3" id="KW-1003">Cell membrane</keyword>
<dbReference type="EMBL" id="JAEMHK010000014">
    <property type="protein sequence ID" value="MBJ6801915.1"/>
    <property type="molecule type" value="Genomic_DNA"/>
</dbReference>
<feature type="domain" description="FeoB-type G" evidence="14">
    <location>
        <begin position="21"/>
        <end position="183"/>
    </location>
</feature>
<dbReference type="PRINTS" id="PR00326">
    <property type="entry name" value="GTP1OBG"/>
</dbReference>
<evidence type="ECO:0000256" key="4">
    <source>
        <dbReference type="ARBA" id="ARBA00022496"/>
    </source>
</evidence>
<accession>A0ABS0YVB3</accession>
<evidence type="ECO:0000313" key="15">
    <source>
        <dbReference type="EMBL" id="MBJ6801915.1"/>
    </source>
</evidence>
<dbReference type="InterPro" id="IPR011640">
    <property type="entry name" value="Fe2_transport_prot_B_C"/>
</dbReference>
<dbReference type="Pfam" id="PF07664">
    <property type="entry name" value="FeoB_C"/>
    <property type="match status" value="1"/>
</dbReference>
<keyword evidence="16" id="KW-1185">Reference proteome</keyword>
<dbReference type="PANTHER" id="PTHR43185:SF1">
    <property type="entry name" value="FE(2+) TRANSPORTER FEOB"/>
    <property type="match status" value="1"/>
</dbReference>
<evidence type="ECO:0000256" key="12">
    <source>
        <dbReference type="NCBIfam" id="TIGR00437"/>
    </source>
</evidence>
<evidence type="ECO:0000313" key="16">
    <source>
        <dbReference type="Proteomes" id="UP000641025"/>
    </source>
</evidence>
<dbReference type="PANTHER" id="PTHR43185">
    <property type="entry name" value="FERROUS IRON TRANSPORT PROTEIN B"/>
    <property type="match status" value="1"/>
</dbReference>
<dbReference type="InterPro" id="IPR027417">
    <property type="entry name" value="P-loop_NTPase"/>
</dbReference>
<feature type="transmembrane region" description="Helical" evidence="13">
    <location>
        <begin position="372"/>
        <end position="392"/>
    </location>
</feature>
<evidence type="ECO:0000256" key="6">
    <source>
        <dbReference type="ARBA" id="ARBA00022741"/>
    </source>
</evidence>
<dbReference type="Pfam" id="PF07670">
    <property type="entry name" value="Gate"/>
    <property type="match status" value="2"/>
</dbReference>
<evidence type="ECO:0000256" key="9">
    <source>
        <dbReference type="ARBA" id="ARBA00023065"/>
    </source>
</evidence>
<protein>
    <recommendedName>
        <fullName evidence="12 13">Ferrous iron transport protein B</fullName>
    </recommendedName>
</protein>
<organism evidence="15 16">
    <name type="scientific">Geomonas propionica</name>
    <dbReference type="NCBI Taxonomy" id="2798582"/>
    <lineage>
        <taxon>Bacteria</taxon>
        <taxon>Pseudomonadati</taxon>
        <taxon>Thermodesulfobacteriota</taxon>
        <taxon>Desulfuromonadia</taxon>
        <taxon>Geobacterales</taxon>
        <taxon>Geobacteraceae</taxon>
        <taxon>Geomonas</taxon>
    </lineage>
</organism>
<keyword evidence="11 13" id="KW-0472">Membrane</keyword>
<keyword evidence="8 13" id="KW-0408">Iron</keyword>
<dbReference type="Proteomes" id="UP000641025">
    <property type="component" value="Unassembled WGS sequence"/>
</dbReference>
<evidence type="ECO:0000256" key="3">
    <source>
        <dbReference type="ARBA" id="ARBA00022475"/>
    </source>
</evidence>
<name>A0ABS0YVB3_9BACT</name>
<reference evidence="15 16" key="1">
    <citation type="submission" date="2020-12" db="EMBL/GenBank/DDBJ databases">
        <title>Geomonas sp. Red259, isolated from paddy soil.</title>
        <authorList>
            <person name="Xu Z."/>
            <person name="Zhang Z."/>
            <person name="Masuda Y."/>
            <person name="Itoh H."/>
            <person name="Senoo K."/>
        </authorList>
    </citation>
    <scope>NUCLEOTIDE SEQUENCE [LARGE SCALE GENOMIC DNA]</scope>
    <source>
        <strain evidence="15 16">Red259</strain>
    </source>
</reference>
<comment type="subcellular location">
    <subcellularLocation>
        <location evidence="13">Cell inner membrane</location>
        <topology evidence="13">Multi-pass membrane protein</topology>
    </subcellularLocation>
    <subcellularLocation>
        <location evidence="1">Cell membrane</location>
        <topology evidence="1">Multi-pass membrane protein</topology>
    </subcellularLocation>
</comment>
<dbReference type="InterPro" id="IPR003373">
    <property type="entry name" value="Fe2_transport_prot-B"/>
</dbReference>
<gene>
    <name evidence="15" type="primary">feoB</name>
    <name evidence="15" type="ORF">JFN90_17445</name>
</gene>
<feature type="transmembrane region" description="Helical" evidence="13">
    <location>
        <begin position="529"/>
        <end position="548"/>
    </location>
</feature>
<keyword evidence="10 13" id="KW-0342">GTP-binding</keyword>
<dbReference type="Gene3D" id="3.40.50.300">
    <property type="entry name" value="P-loop containing nucleotide triphosphate hydrolases"/>
    <property type="match status" value="1"/>
</dbReference>
<dbReference type="InterPro" id="IPR005225">
    <property type="entry name" value="Small_GTP-bd"/>
</dbReference>
<keyword evidence="2 13" id="KW-0813">Transport</keyword>
<keyword evidence="5 13" id="KW-0812">Transmembrane</keyword>
<evidence type="ECO:0000259" key="14">
    <source>
        <dbReference type="PROSITE" id="PS51711"/>
    </source>
</evidence>
<evidence type="ECO:0000256" key="1">
    <source>
        <dbReference type="ARBA" id="ARBA00004651"/>
    </source>
</evidence>
<evidence type="ECO:0000256" key="7">
    <source>
        <dbReference type="ARBA" id="ARBA00022989"/>
    </source>
</evidence>
<dbReference type="PROSITE" id="PS51711">
    <property type="entry name" value="G_FEOB"/>
    <property type="match status" value="1"/>
</dbReference>
<feature type="transmembrane region" description="Helical" evidence="13">
    <location>
        <begin position="302"/>
        <end position="326"/>
    </location>
</feature>
<evidence type="ECO:0000256" key="13">
    <source>
        <dbReference type="RuleBase" id="RU362098"/>
    </source>
</evidence>
<evidence type="ECO:0000256" key="5">
    <source>
        <dbReference type="ARBA" id="ARBA00022692"/>
    </source>
</evidence>
<dbReference type="Pfam" id="PF02421">
    <property type="entry name" value="FeoB_N"/>
    <property type="match status" value="1"/>
</dbReference>
<dbReference type="InterPro" id="IPR011642">
    <property type="entry name" value="Gate_dom"/>
</dbReference>